<dbReference type="EMBL" id="SRLO01000846">
    <property type="protein sequence ID" value="TNN45449.1"/>
    <property type="molecule type" value="Genomic_DNA"/>
</dbReference>
<protein>
    <submittedName>
        <fullName evidence="2">Uncharacterized protein</fullName>
    </submittedName>
</protein>
<comment type="caution">
    <text evidence="2">The sequence shown here is derived from an EMBL/GenBank/DDBJ whole genome shotgun (WGS) entry which is preliminary data.</text>
</comment>
<dbReference type="Proteomes" id="UP000314294">
    <property type="component" value="Unassembled WGS sequence"/>
</dbReference>
<gene>
    <name evidence="2" type="ORF">EYF80_044354</name>
</gene>
<sequence>MKRIAAGSLNRDQDSERFSPAVREANASVRDRSSVERNASSFSVVFVSAKVERRQSKVTSKAFILYPPLSAAMPAACPLGNWRRRSVRRQPYASSSSVARKTETGVNRPHRDDAPLVHQRRFRASERISD</sequence>
<accession>A0A4Z2FW51</accession>
<feature type="region of interest" description="Disordered" evidence="1">
    <location>
        <begin position="86"/>
        <end position="130"/>
    </location>
</feature>
<evidence type="ECO:0000313" key="2">
    <source>
        <dbReference type="EMBL" id="TNN45449.1"/>
    </source>
</evidence>
<keyword evidence="3" id="KW-1185">Reference proteome</keyword>
<proteinExistence type="predicted"/>
<reference evidence="2 3" key="1">
    <citation type="submission" date="2019-03" db="EMBL/GenBank/DDBJ databases">
        <title>First draft genome of Liparis tanakae, snailfish: a comprehensive survey of snailfish specific genes.</title>
        <authorList>
            <person name="Kim W."/>
            <person name="Song I."/>
            <person name="Jeong J.-H."/>
            <person name="Kim D."/>
            <person name="Kim S."/>
            <person name="Ryu S."/>
            <person name="Song J.Y."/>
            <person name="Lee S.K."/>
        </authorList>
    </citation>
    <scope>NUCLEOTIDE SEQUENCE [LARGE SCALE GENOMIC DNA]</scope>
    <source>
        <tissue evidence="2">Muscle</tissue>
    </source>
</reference>
<evidence type="ECO:0000256" key="1">
    <source>
        <dbReference type="SAM" id="MobiDB-lite"/>
    </source>
</evidence>
<evidence type="ECO:0000313" key="3">
    <source>
        <dbReference type="Proteomes" id="UP000314294"/>
    </source>
</evidence>
<organism evidence="2 3">
    <name type="scientific">Liparis tanakae</name>
    <name type="common">Tanaka's snailfish</name>
    <dbReference type="NCBI Taxonomy" id="230148"/>
    <lineage>
        <taxon>Eukaryota</taxon>
        <taxon>Metazoa</taxon>
        <taxon>Chordata</taxon>
        <taxon>Craniata</taxon>
        <taxon>Vertebrata</taxon>
        <taxon>Euteleostomi</taxon>
        <taxon>Actinopterygii</taxon>
        <taxon>Neopterygii</taxon>
        <taxon>Teleostei</taxon>
        <taxon>Neoteleostei</taxon>
        <taxon>Acanthomorphata</taxon>
        <taxon>Eupercaria</taxon>
        <taxon>Perciformes</taxon>
        <taxon>Cottioidei</taxon>
        <taxon>Cottales</taxon>
        <taxon>Liparidae</taxon>
        <taxon>Liparis</taxon>
    </lineage>
</organism>
<dbReference type="AlphaFoldDB" id="A0A4Z2FW51"/>
<name>A0A4Z2FW51_9TELE</name>
<feature type="region of interest" description="Disordered" evidence="1">
    <location>
        <begin position="1"/>
        <end position="33"/>
    </location>
</feature>